<gene>
    <name evidence="2" type="primary">ydaF_4</name>
    <name evidence="2" type="ORF">A21D_03442</name>
</gene>
<protein>
    <submittedName>
        <fullName evidence="2">Ribosomal N-acetyltransferase YdaF</fullName>
        <ecNumber evidence="2">2.3.1.-</ecNumber>
    </submittedName>
</protein>
<keyword evidence="2" id="KW-0808">Transferase</keyword>
<dbReference type="PROSITE" id="PS51186">
    <property type="entry name" value="GNAT"/>
    <property type="match status" value="1"/>
</dbReference>
<evidence type="ECO:0000313" key="2">
    <source>
        <dbReference type="EMBL" id="AUJ26476.1"/>
    </source>
</evidence>
<evidence type="ECO:0000259" key="1">
    <source>
        <dbReference type="PROSITE" id="PS51186"/>
    </source>
</evidence>
<dbReference type="Pfam" id="PF13302">
    <property type="entry name" value="Acetyltransf_3"/>
    <property type="match status" value="1"/>
</dbReference>
<dbReference type="GO" id="GO:0016747">
    <property type="term" value="F:acyltransferase activity, transferring groups other than amino-acyl groups"/>
    <property type="evidence" value="ECO:0007669"/>
    <property type="project" value="InterPro"/>
</dbReference>
<dbReference type="Gene3D" id="3.40.630.30">
    <property type="match status" value="1"/>
</dbReference>
<proteinExistence type="predicted"/>
<name>A0A2K9J3N8_9BACI</name>
<keyword evidence="2" id="KW-0012">Acyltransferase</keyword>
<evidence type="ECO:0000313" key="3">
    <source>
        <dbReference type="Proteomes" id="UP000234237"/>
    </source>
</evidence>
<dbReference type="SUPFAM" id="SSF55729">
    <property type="entry name" value="Acyl-CoA N-acyltransferases (Nat)"/>
    <property type="match status" value="1"/>
</dbReference>
<dbReference type="RefSeq" id="WP_077703748.1">
    <property type="nucleotide sequence ID" value="NZ_CP018622.1"/>
</dbReference>
<dbReference type="EC" id="2.3.1.-" evidence="2"/>
<dbReference type="Proteomes" id="UP000234237">
    <property type="component" value="Chromosome"/>
</dbReference>
<dbReference type="STRING" id="302167.GCA_900166595_02334"/>
<dbReference type="KEGG" id="vpn:A21D_03442"/>
<dbReference type="EMBL" id="CP018622">
    <property type="protein sequence ID" value="AUJ26476.1"/>
    <property type="molecule type" value="Genomic_DNA"/>
</dbReference>
<dbReference type="InterPro" id="IPR016181">
    <property type="entry name" value="Acyl_CoA_acyltransferase"/>
</dbReference>
<dbReference type="InterPro" id="IPR000182">
    <property type="entry name" value="GNAT_dom"/>
</dbReference>
<reference evidence="3" key="1">
    <citation type="submission" date="2016-11" db="EMBL/GenBank/DDBJ databases">
        <title>Complete genome sequence of Virgibacillus pantothenticus 21D, a halophilic bacterium isolated from the deep hypersaline anoxic basin Discovery in the Mediterranean Sea.</title>
        <authorList>
            <person name="Zeaiter Z."/>
            <person name="Booth J.M."/>
            <person name="Prosdocimi E.M."/>
            <person name="Mapelli F."/>
            <person name="Fusi M."/>
            <person name="Daffonchio D."/>
            <person name="Borin S."/>
            <person name="Crotti E."/>
        </authorList>
    </citation>
    <scope>NUCLEOTIDE SEQUENCE [LARGE SCALE GENOMIC DNA]</scope>
    <source>
        <strain evidence="3">21D</strain>
    </source>
</reference>
<sequence>MEMPIKFIEGRRIYLRPIEDEDEDVPMLYANLWDHEERRFTGTQAKFSLKGVEQFITSAANDQTRMDLLICLQENDLCIGDIAMSDIDWQNRHASVRIAIFNKAYWGNGYGTEAMEQLINYGFEQLNLHRIELEVFDFNTRARKSYEKLGFKQEGIRREVLFYDE</sequence>
<dbReference type="PANTHER" id="PTHR43415">
    <property type="entry name" value="SPERMIDINE N(1)-ACETYLTRANSFERASE"/>
    <property type="match status" value="1"/>
</dbReference>
<dbReference type="PANTHER" id="PTHR43415:SF3">
    <property type="entry name" value="GNAT-FAMILY ACETYLTRANSFERASE"/>
    <property type="match status" value="1"/>
</dbReference>
<feature type="domain" description="N-acetyltransferase" evidence="1">
    <location>
        <begin position="13"/>
        <end position="165"/>
    </location>
</feature>
<organism evidence="2 3">
    <name type="scientific">Virgibacillus dokdonensis</name>
    <dbReference type="NCBI Taxonomy" id="302167"/>
    <lineage>
        <taxon>Bacteria</taxon>
        <taxon>Bacillati</taxon>
        <taxon>Bacillota</taxon>
        <taxon>Bacilli</taxon>
        <taxon>Bacillales</taxon>
        <taxon>Bacillaceae</taxon>
        <taxon>Virgibacillus</taxon>
    </lineage>
</organism>
<accession>A0A2K9J3N8</accession>
<dbReference type="AlphaFoldDB" id="A0A2K9J3N8"/>